<protein>
    <submittedName>
        <fullName evidence="1">Uncharacterized protein</fullName>
    </submittedName>
</protein>
<dbReference type="AlphaFoldDB" id="A0AAD4USF2"/>
<proteinExistence type="predicted"/>
<reference evidence="1 2" key="1">
    <citation type="journal article" date="2022" name="G3 (Bethesda)">
        <title>Whole-genome sequence and methylome profiling of the almond [Prunus dulcis (Mill.) D.A. Webb] cultivar 'Nonpareil'.</title>
        <authorList>
            <person name="D'Amico-Willman K.M."/>
            <person name="Ouma W.Z."/>
            <person name="Meulia T."/>
            <person name="Sideli G.M."/>
            <person name="Gradziel T.M."/>
            <person name="Fresnedo-Ramirez J."/>
        </authorList>
    </citation>
    <scope>NUCLEOTIDE SEQUENCE [LARGE SCALE GENOMIC DNA]</scope>
    <source>
        <strain evidence="1">Clone GOH B32 T37-40</strain>
    </source>
</reference>
<accession>A0AAD4USF2</accession>
<name>A0AAD4USF2_PRUDU</name>
<comment type="caution">
    <text evidence="1">The sequence shown here is derived from an EMBL/GenBank/DDBJ whole genome shotgun (WGS) entry which is preliminary data.</text>
</comment>
<dbReference type="Proteomes" id="UP001054821">
    <property type="component" value="Chromosome 8"/>
</dbReference>
<keyword evidence="2" id="KW-1185">Reference proteome</keyword>
<gene>
    <name evidence="1" type="ORF">L3X38_041097</name>
</gene>
<organism evidence="1 2">
    <name type="scientific">Prunus dulcis</name>
    <name type="common">Almond</name>
    <name type="synonym">Amygdalus dulcis</name>
    <dbReference type="NCBI Taxonomy" id="3755"/>
    <lineage>
        <taxon>Eukaryota</taxon>
        <taxon>Viridiplantae</taxon>
        <taxon>Streptophyta</taxon>
        <taxon>Embryophyta</taxon>
        <taxon>Tracheophyta</taxon>
        <taxon>Spermatophyta</taxon>
        <taxon>Magnoliopsida</taxon>
        <taxon>eudicotyledons</taxon>
        <taxon>Gunneridae</taxon>
        <taxon>Pentapetalae</taxon>
        <taxon>rosids</taxon>
        <taxon>fabids</taxon>
        <taxon>Rosales</taxon>
        <taxon>Rosaceae</taxon>
        <taxon>Amygdaloideae</taxon>
        <taxon>Amygdaleae</taxon>
        <taxon>Prunus</taxon>
    </lineage>
</organism>
<dbReference type="EMBL" id="JAJFAZ020000008">
    <property type="protein sequence ID" value="KAI5311924.1"/>
    <property type="molecule type" value="Genomic_DNA"/>
</dbReference>
<sequence>MLFEAACHDIMISLFVAAPKHAQIMETGRTPTKVLFSCFQHFILNGEPITTISTLASHQPNMTIAPLGSLNALEDHPHNLQETFTLTKDHLPQCTSSADVVLPISSMRKVLVVDDPFIRMWRSGDHQDNFHDHLIMTVMELIAFDPNDEDSLYLNVDGDIVVCNIITRSWSKEASFESDINVNSYFYHSMLKINQPMVEELAASLVCIMYAQQRCCIFWVT</sequence>
<evidence type="ECO:0000313" key="2">
    <source>
        <dbReference type="Proteomes" id="UP001054821"/>
    </source>
</evidence>
<evidence type="ECO:0000313" key="1">
    <source>
        <dbReference type="EMBL" id="KAI5311924.1"/>
    </source>
</evidence>